<evidence type="ECO:0000313" key="2">
    <source>
        <dbReference type="EMBL" id="CAA3015828.1"/>
    </source>
</evidence>
<feature type="transmembrane region" description="Helical" evidence="1">
    <location>
        <begin position="13"/>
        <end position="39"/>
    </location>
</feature>
<evidence type="ECO:0000256" key="1">
    <source>
        <dbReference type="SAM" id="Phobius"/>
    </source>
</evidence>
<dbReference type="Proteomes" id="UP000594638">
    <property type="component" value="Unassembled WGS sequence"/>
</dbReference>
<dbReference type="Gramene" id="OE9A101987T1">
    <property type="protein sequence ID" value="OE9A101987C1"/>
    <property type="gene ID" value="OE9A101987"/>
</dbReference>
<dbReference type="EMBL" id="CACTIH010007573">
    <property type="protein sequence ID" value="CAA3015828.1"/>
    <property type="molecule type" value="Genomic_DNA"/>
</dbReference>
<dbReference type="AlphaFoldDB" id="A0A8S0UDW8"/>
<accession>A0A8S0UDW8</accession>
<proteinExistence type="predicted"/>
<keyword evidence="1" id="KW-0812">Transmembrane</keyword>
<sequence length="167" mass="18834">MGGMSVLVGTGNIIWSGLYVIMSTLGLITTVYLLNILYINPHNIHSWWHKGLLFIACMTTSVVLFVGLAIGGLWHMWERKLHTRRNVRTSQRLAALNIRKRMINKNSGQEQYLNIIRYGQRPEFSGTYPNLSLFLGLLSLSSFLDDEGTLPAQSCPTNSCFKTVLET</sequence>
<name>A0A8S0UDW8_OLEEU</name>
<comment type="caution">
    <text evidence="2">The sequence shown here is derived from an EMBL/GenBank/DDBJ whole genome shotgun (WGS) entry which is preliminary data.</text>
</comment>
<keyword evidence="3" id="KW-1185">Reference proteome</keyword>
<organism evidence="2 3">
    <name type="scientific">Olea europaea subsp. europaea</name>
    <dbReference type="NCBI Taxonomy" id="158383"/>
    <lineage>
        <taxon>Eukaryota</taxon>
        <taxon>Viridiplantae</taxon>
        <taxon>Streptophyta</taxon>
        <taxon>Embryophyta</taxon>
        <taxon>Tracheophyta</taxon>
        <taxon>Spermatophyta</taxon>
        <taxon>Magnoliopsida</taxon>
        <taxon>eudicotyledons</taxon>
        <taxon>Gunneridae</taxon>
        <taxon>Pentapetalae</taxon>
        <taxon>asterids</taxon>
        <taxon>lamiids</taxon>
        <taxon>Lamiales</taxon>
        <taxon>Oleaceae</taxon>
        <taxon>Oleeae</taxon>
        <taxon>Olea</taxon>
    </lineage>
</organism>
<gene>
    <name evidence="2" type="ORF">OLEA9_A101987</name>
</gene>
<reference evidence="2 3" key="1">
    <citation type="submission" date="2019-12" db="EMBL/GenBank/DDBJ databases">
        <authorList>
            <person name="Alioto T."/>
            <person name="Alioto T."/>
            <person name="Gomez Garrido J."/>
        </authorList>
    </citation>
    <scope>NUCLEOTIDE SEQUENCE [LARGE SCALE GENOMIC DNA]</scope>
</reference>
<keyword evidence="1" id="KW-1133">Transmembrane helix</keyword>
<protein>
    <submittedName>
        <fullName evidence="2">Ferric reduction oxidase 7, chloroplastic-like</fullName>
    </submittedName>
</protein>
<keyword evidence="1" id="KW-0472">Membrane</keyword>
<evidence type="ECO:0000313" key="3">
    <source>
        <dbReference type="Proteomes" id="UP000594638"/>
    </source>
</evidence>
<feature type="transmembrane region" description="Helical" evidence="1">
    <location>
        <begin position="51"/>
        <end position="77"/>
    </location>
</feature>